<evidence type="ECO:0000313" key="3">
    <source>
        <dbReference type="EMBL" id="KAH0210588.1"/>
    </source>
</evidence>
<name>A0A9P8G7S8_AURME</name>
<dbReference type="Proteomes" id="UP000767238">
    <property type="component" value="Unassembled WGS sequence"/>
</dbReference>
<feature type="domain" description="JmjC" evidence="2">
    <location>
        <begin position="258"/>
        <end position="409"/>
    </location>
</feature>
<dbReference type="Gene3D" id="2.60.120.650">
    <property type="entry name" value="Cupin"/>
    <property type="match status" value="1"/>
</dbReference>
<feature type="compositionally biased region" description="Basic and acidic residues" evidence="1">
    <location>
        <begin position="13"/>
        <end position="26"/>
    </location>
</feature>
<gene>
    <name evidence="3" type="ORF">KCV03_g9975</name>
</gene>
<sequence length="498" mass="56356">MKRKASSTNRPVPSEERPTKREATFSHEPPKSYYWIRQQSGTILYENLHPQHILPIKNEFNRVLEKHFRNHTLTTSAYAPSKSDPGKFDVQFHFENKIPNETKVLMQRTNANTNRFELYVKGNHYEPVLGKVTGTDWRPIEGMDDRTNDLDRSPAEIKRFVVEYLQSSPDENIRAFHSVMQNGPLLLGPCQTKSASKPCIFPYQDCWRKTFDKDQLLQTLLRKLFRGNAYRADNAHHPAEEGEALHAIAIRQTLGGKKQDEPAHFVVNIPLEEESSMQIPPILRASSGIESSNSTTVSANIAPRDCVDHGMNVLSTVFHDCIKLWAIYPPTPENLDAFYKLQGQERKFVQLVEDLQDGMSVITTQGDTLYMPAGWLHATLTVRSGFLLGVNWICGSDLSVVADVFAREYSSSPAEASWWPLLETCNVLVSTNTDVSGVLRALCPLWNDLDQVLKKDKNTKLLVEGHKAMFNKLKKTKTCPGCNQAIASHKALQRALKK</sequence>
<dbReference type="EMBL" id="JAHFYH010000161">
    <property type="protein sequence ID" value="KAH0210588.1"/>
    <property type="molecule type" value="Genomic_DNA"/>
</dbReference>
<comment type="caution">
    <text evidence="3">The sequence shown here is derived from an EMBL/GenBank/DDBJ whole genome shotgun (WGS) entry which is preliminary data.</text>
</comment>
<feature type="compositionally biased region" description="Polar residues" evidence="1">
    <location>
        <begin position="1"/>
        <end position="11"/>
    </location>
</feature>
<protein>
    <recommendedName>
        <fullName evidence="2">JmjC domain-containing protein</fullName>
    </recommendedName>
</protein>
<organism evidence="3 4">
    <name type="scientific">Aureobasidium melanogenum</name>
    <name type="common">Aureobasidium pullulans var. melanogenum</name>
    <dbReference type="NCBI Taxonomy" id="46634"/>
    <lineage>
        <taxon>Eukaryota</taxon>
        <taxon>Fungi</taxon>
        <taxon>Dikarya</taxon>
        <taxon>Ascomycota</taxon>
        <taxon>Pezizomycotina</taxon>
        <taxon>Dothideomycetes</taxon>
        <taxon>Dothideomycetidae</taxon>
        <taxon>Dothideales</taxon>
        <taxon>Saccotheciaceae</taxon>
        <taxon>Aureobasidium</taxon>
    </lineage>
</organism>
<evidence type="ECO:0000313" key="4">
    <source>
        <dbReference type="Proteomes" id="UP000767238"/>
    </source>
</evidence>
<proteinExistence type="predicted"/>
<dbReference type="SUPFAM" id="SSF51197">
    <property type="entry name" value="Clavaminate synthase-like"/>
    <property type="match status" value="1"/>
</dbReference>
<reference evidence="3" key="2">
    <citation type="submission" date="2021-08" db="EMBL/GenBank/DDBJ databases">
        <authorList>
            <person name="Gostincar C."/>
            <person name="Sun X."/>
            <person name="Song Z."/>
            <person name="Gunde-Cimerman N."/>
        </authorList>
    </citation>
    <scope>NUCLEOTIDE SEQUENCE</scope>
    <source>
        <strain evidence="3">EXF-8016</strain>
    </source>
</reference>
<accession>A0A9P8G7S8</accession>
<feature type="non-terminal residue" evidence="3">
    <location>
        <position position="1"/>
    </location>
</feature>
<reference evidence="3" key="1">
    <citation type="journal article" date="2021" name="J Fungi (Basel)">
        <title>Virulence traits and population genomics of the black yeast Aureobasidium melanogenum.</title>
        <authorList>
            <person name="Cernosa A."/>
            <person name="Sun X."/>
            <person name="Gostincar C."/>
            <person name="Fang C."/>
            <person name="Gunde-Cimerman N."/>
            <person name="Song Z."/>
        </authorList>
    </citation>
    <scope>NUCLEOTIDE SEQUENCE</scope>
    <source>
        <strain evidence="3">EXF-8016</strain>
    </source>
</reference>
<feature type="region of interest" description="Disordered" evidence="1">
    <location>
        <begin position="1"/>
        <end position="26"/>
    </location>
</feature>
<dbReference type="InterPro" id="IPR003347">
    <property type="entry name" value="JmjC_dom"/>
</dbReference>
<evidence type="ECO:0000259" key="2">
    <source>
        <dbReference type="PROSITE" id="PS51184"/>
    </source>
</evidence>
<dbReference type="PROSITE" id="PS51184">
    <property type="entry name" value="JMJC"/>
    <property type="match status" value="1"/>
</dbReference>
<dbReference type="AlphaFoldDB" id="A0A9P8G7S8"/>
<evidence type="ECO:0000256" key="1">
    <source>
        <dbReference type="SAM" id="MobiDB-lite"/>
    </source>
</evidence>